<dbReference type="GO" id="GO:0046872">
    <property type="term" value="F:metal ion binding"/>
    <property type="evidence" value="ECO:0007669"/>
    <property type="project" value="UniProtKB-KW"/>
</dbReference>
<dbReference type="STRING" id="1120919.GCA_000429165_01028"/>
<sequence>MPREAINVSNASILTVGGPLLPRGRTFETADWRILAGCWHPVTLVRDVGAKPLGVTLLGAPLVVYKAGKKIVIAEDLCPHSGVPLSMGGRR</sequence>
<evidence type="ECO:0000313" key="7">
    <source>
        <dbReference type="Proteomes" id="UP000321635"/>
    </source>
</evidence>
<dbReference type="PROSITE" id="PS51296">
    <property type="entry name" value="RIESKE"/>
    <property type="match status" value="1"/>
</dbReference>
<gene>
    <name evidence="6" type="ORF">ANI02nite_20540</name>
</gene>
<evidence type="ECO:0000256" key="1">
    <source>
        <dbReference type="ARBA" id="ARBA00022714"/>
    </source>
</evidence>
<reference evidence="6 7" key="1">
    <citation type="submission" date="2019-07" db="EMBL/GenBank/DDBJ databases">
        <title>Whole genome shotgun sequence of Acetobacter nitrogenifigens NBRC 105050.</title>
        <authorList>
            <person name="Hosoyama A."/>
            <person name="Uohara A."/>
            <person name="Ohji S."/>
            <person name="Ichikawa N."/>
        </authorList>
    </citation>
    <scope>NUCLEOTIDE SEQUENCE [LARGE SCALE GENOMIC DNA]</scope>
    <source>
        <strain evidence="6 7">NBRC 105050</strain>
    </source>
</reference>
<dbReference type="EMBL" id="BJYF01000011">
    <property type="protein sequence ID" value="GEN60170.1"/>
    <property type="molecule type" value="Genomic_DNA"/>
</dbReference>
<keyword evidence="2" id="KW-0479">Metal-binding</keyword>
<keyword evidence="4" id="KW-0411">Iron-sulfur</keyword>
<dbReference type="InterPro" id="IPR036922">
    <property type="entry name" value="Rieske_2Fe-2S_sf"/>
</dbReference>
<proteinExistence type="predicted"/>
<dbReference type="InterPro" id="IPR017941">
    <property type="entry name" value="Rieske_2Fe-2S"/>
</dbReference>
<dbReference type="SUPFAM" id="SSF50022">
    <property type="entry name" value="ISP domain"/>
    <property type="match status" value="1"/>
</dbReference>
<keyword evidence="1" id="KW-0001">2Fe-2S</keyword>
<organism evidence="6 7">
    <name type="scientific">Acetobacter nitrogenifigens DSM 23921 = NBRC 105050</name>
    <dbReference type="NCBI Taxonomy" id="1120919"/>
    <lineage>
        <taxon>Bacteria</taxon>
        <taxon>Pseudomonadati</taxon>
        <taxon>Pseudomonadota</taxon>
        <taxon>Alphaproteobacteria</taxon>
        <taxon>Acetobacterales</taxon>
        <taxon>Acetobacteraceae</taxon>
        <taxon>Acetobacter</taxon>
    </lineage>
</organism>
<dbReference type="GO" id="GO:0051537">
    <property type="term" value="F:2 iron, 2 sulfur cluster binding"/>
    <property type="evidence" value="ECO:0007669"/>
    <property type="project" value="UniProtKB-KW"/>
</dbReference>
<dbReference type="Pfam" id="PF00355">
    <property type="entry name" value="Rieske"/>
    <property type="match status" value="1"/>
</dbReference>
<evidence type="ECO:0000313" key="6">
    <source>
        <dbReference type="EMBL" id="GEN60170.1"/>
    </source>
</evidence>
<keyword evidence="3" id="KW-0408">Iron</keyword>
<evidence type="ECO:0000256" key="4">
    <source>
        <dbReference type="ARBA" id="ARBA00023014"/>
    </source>
</evidence>
<dbReference type="AlphaFoldDB" id="A0A511XB49"/>
<dbReference type="Proteomes" id="UP000321635">
    <property type="component" value="Unassembled WGS sequence"/>
</dbReference>
<evidence type="ECO:0000259" key="5">
    <source>
        <dbReference type="PROSITE" id="PS51296"/>
    </source>
</evidence>
<evidence type="ECO:0000256" key="2">
    <source>
        <dbReference type="ARBA" id="ARBA00022723"/>
    </source>
</evidence>
<accession>A0A511XB49</accession>
<dbReference type="Gene3D" id="2.102.10.10">
    <property type="entry name" value="Rieske [2Fe-2S] iron-sulphur domain"/>
    <property type="match status" value="1"/>
</dbReference>
<comment type="caution">
    <text evidence="6">The sequence shown here is derived from an EMBL/GenBank/DDBJ whole genome shotgun (WGS) entry which is preliminary data.</text>
</comment>
<feature type="domain" description="Rieske" evidence="5">
    <location>
        <begin position="39"/>
        <end position="91"/>
    </location>
</feature>
<name>A0A511XB49_9PROT</name>
<evidence type="ECO:0000256" key="3">
    <source>
        <dbReference type="ARBA" id="ARBA00023004"/>
    </source>
</evidence>
<keyword evidence="7" id="KW-1185">Reference proteome</keyword>
<protein>
    <recommendedName>
        <fullName evidence="5">Rieske domain-containing protein</fullName>
    </recommendedName>
</protein>